<dbReference type="InterPro" id="IPR050121">
    <property type="entry name" value="Cytochrome_P450_monoxygenase"/>
</dbReference>
<evidence type="ECO:0000313" key="6">
    <source>
        <dbReference type="Proteomes" id="UP000247810"/>
    </source>
</evidence>
<dbReference type="PANTHER" id="PTHR24305:SF166">
    <property type="entry name" value="CYTOCHROME P450 12A4, MITOCHONDRIAL-RELATED"/>
    <property type="match status" value="1"/>
</dbReference>
<feature type="transmembrane region" description="Helical" evidence="4">
    <location>
        <begin position="32"/>
        <end position="54"/>
    </location>
</feature>
<evidence type="ECO:0000256" key="3">
    <source>
        <dbReference type="ARBA" id="ARBA00023033"/>
    </source>
</evidence>
<keyword evidence="4" id="KW-0472">Membrane</keyword>
<dbReference type="GO" id="GO:0004497">
    <property type="term" value="F:monooxygenase activity"/>
    <property type="evidence" value="ECO:0007669"/>
    <property type="project" value="UniProtKB-KW"/>
</dbReference>
<dbReference type="GO" id="GO:0005506">
    <property type="term" value="F:iron ion binding"/>
    <property type="evidence" value="ECO:0007669"/>
    <property type="project" value="InterPro"/>
</dbReference>
<dbReference type="GO" id="GO:0016705">
    <property type="term" value="F:oxidoreductase activity, acting on paired donors, with incorporation or reduction of molecular oxygen"/>
    <property type="evidence" value="ECO:0007669"/>
    <property type="project" value="InterPro"/>
</dbReference>
<dbReference type="Gene3D" id="1.10.630.10">
    <property type="entry name" value="Cytochrome P450"/>
    <property type="match status" value="1"/>
</dbReference>
<keyword evidence="6" id="KW-1185">Reference proteome</keyword>
<name>A0A319D5S3_9EURO</name>
<accession>A0A319D5S3</accession>
<dbReference type="EMBL" id="KZ826007">
    <property type="protein sequence ID" value="PYH89867.1"/>
    <property type="molecule type" value="Genomic_DNA"/>
</dbReference>
<dbReference type="Proteomes" id="UP000247810">
    <property type="component" value="Unassembled WGS sequence"/>
</dbReference>
<protein>
    <recommendedName>
        <fullName evidence="7">Cytochrome P450</fullName>
    </recommendedName>
</protein>
<dbReference type="AlphaFoldDB" id="A0A319D5S3"/>
<reference evidence="5 6" key="1">
    <citation type="submission" date="2018-02" db="EMBL/GenBank/DDBJ databases">
        <title>The genomes of Aspergillus section Nigri reveals drivers in fungal speciation.</title>
        <authorList>
            <consortium name="DOE Joint Genome Institute"/>
            <person name="Vesth T.C."/>
            <person name="Nybo J."/>
            <person name="Theobald S."/>
            <person name="Brandl J."/>
            <person name="Frisvad J.C."/>
            <person name="Nielsen K.F."/>
            <person name="Lyhne E.K."/>
            <person name="Kogle M.E."/>
            <person name="Kuo A."/>
            <person name="Riley R."/>
            <person name="Clum A."/>
            <person name="Nolan M."/>
            <person name="Lipzen A."/>
            <person name="Salamov A."/>
            <person name="Henrissat B."/>
            <person name="Wiebenga A."/>
            <person name="De vries R.P."/>
            <person name="Grigoriev I.V."/>
            <person name="Mortensen U.H."/>
            <person name="Andersen M.R."/>
            <person name="Baker S.E."/>
        </authorList>
    </citation>
    <scope>NUCLEOTIDE SEQUENCE [LARGE SCALE GENOMIC DNA]</scope>
    <source>
        <strain evidence="5 6">CBS 707.79</strain>
    </source>
</reference>
<evidence type="ECO:0008006" key="7">
    <source>
        <dbReference type="Google" id="ProtNLM"/>
    </source>
</evidence>
<evidence type="ECO:0000313" key="5">
    <source>
        <dbReference type="EMBL" id="PYH89867.1"/>
    </source>
</evidence>
<dbReference type="STRING" id="1448320.A0A319D5S3"/>
<comment type="similarity">
    <text evidence="1">Belongs to the cytochrome P450 family.</text>
</comment>
<keyword evidence="3" id="KW-0503">Monooxygenase</keyword>
<dbReference type="GO" id="GO:0020037">
    <property type="term" value="F:heme binding"/>
    <property type="evidence" value="ECO:0007669"/>
    <property type="project" value="InterPro"/>
</dbReference>
<dbReference type="OrthoDB" id="3945418at2759"/>
<dbReference type="PANTHER" id="PTHR24305">
    <property type="entry name" value="CYTOCHROME P450"/>
    <property type="match status" value="1"/>
</dbReference>
<evidence type="ECO:0000256" key="4">
    <source>
        <dbReference type="SAM" id="Phobius"/>
    </source>
</evidence>
<keyword evidence="2" id="KW-0560">Oxidoreductase</keyword>
<evidence type="ECO:0000256" key="2">
    <source>
        <dbReference type="ARBA" id="ARBA00023002"/>
    </source>
</evidence>
<keyword evidence="4" id="KW-0812">Transmembrane</keyword>
<dbReference type="VEuPathDB" id="FungiDB:BO71DRAFT_335672"/>
<gene>
    <name evidence="5" type="ORF">BO71DRAFT_335672</name>
</gene>
<sequence length="127" mass="14497">MEPLTPPPQKLSEGAPLASSGLLVALLATSNLPLLVLISAVIYTITLAIYRLYLHPLRSFPGPRLAAFTFWYEFYYDVILGGQYTFQIRQLQEQYGPIIRINPHELHVYTPDFYPNPFPQIVWQCGD</sequence>
<organism evidence="5 6">
    <name type="scientific">Aspergillus ellipticus CBS 707.79</name>
    <dbReference type="NCBI Taxonomy" id="1448320"/>
    <lineage>
        <taxon>Eukaryota</taxon>
        <taxon>Fungi</taxon>
        <taxon>Dikarya</taxon>
        <taxon>Ascomycota</taxon>
        <taxon>Pezizomycotina</taxon>
        <taxon>Eurotiomycetes</taxon>
        <taxon>Eurotiomycetidae</taxon>
        <taxon>Eurotiales</taxon>
        <taxon>Aspergillaceae</taxon>
        <taxon>Aspergillus</taxon>
        <taxon>Aspergillus subgen. Circumdati</taxon>
    </lineage>
</organism>
<keyword evidence="4" id="KW-1133">Transmembrane helix</keyword>
<dbReference type="InterPro" id="IPR036396">
    <property type="entry name" value="Cyt_P450_sf"/>
</dbReference>
<proteinExistence type="inferred from homology"/>
<evidence type="ECO:0000256" key="1">
    <source>
        <dbReference type="ARBA" id="ARBA00010617"/>
    </source>
</evidence>